<dbReference type="RefSeq" id="WP_274050814.1">
    <property type="nucleotide sequence ID" value="NZ_CP059693.1"/>
</dbReference>
<proteinExistence type="predicted"/>
<dbReference type="PANTHER" id="PTHR32060:SF30">
    <property type="entry name" value="CARBOXY-TERMINAL PROCESSING PROTEASE CTPA"/>
    <property type="match status" value="1"/>
</dbReference>
<dbReference type="InterPro" id="IPR036034">
    <property type="entry name" value="PDZ_sf"/>
</dbReference>
<dbReference type="InterPro" id="IPR005151">
    <property type="entry name" value="Tail-specific_protease"/>
</dbReference>
<dbReference type="SUPFAM" id="SSF52096">
    <property type="entry name" value="ClpP/crotonase"/>
    <property type="match status" value="1"/>
</dbReference>
<accession>A0ABY7VCY2</accession>
<dbReference type="Gene3D" id="2.30.42.10">
    <property type="match status" value="1"/>
</dbReference>
<protein>
    <submittedName>
        <fullName evidence="2">Peptidase S41</fullName>
    </submittedName>
</protein>
<dbReference type="SMART" id="SM00245">
    <property type="entry name" value="TSPc"/>
    <property type="match status" value="1"/>
</dbReference>
<evidence type="ECO:0000259" key="1">
    <source>
        <dbReference type="SMART" id="SM00245"/>
    </source>
</evidence>
<name>A0ABY7VCY2_9GAMM</name>
<reference evidence="2 3" key="1">
    <citation type="journal article" date="2022" name="Mar. Drugs">
        <title>Bioassay-Guided Fractionation Leads to the Detection of Cholic Acid Generated by the Rare Thalassomonas sp.</title>
        <authorList>
            <person name="Pheiffer F."/>
            <person name="Schneider Y.K."/>
            <person name="Hansen E.H."/>
            <person name="Andersen J.H."/>
            <person name="Isaksson J."/>
            <person name="Busche T."/>
            <person name="R C."/>
            <person name="Kalinowski J."/>
            <person name="Zyl L.V."/>
            <person name="Trindade M."/>
        </authorList>
    </citation>
    <scope>NUCLEOTIDE SEQUENCE [LARGE SCALE GENOMIC DNA]</scope>
    <source>
        <strain evidence="2 3">A5K-61T</strain>
    </source>
</reference>
<dbReference type="Proteomes" id="UP001215231">
    <property type="component" value="Chromosome"/>
</dbReference>
<keyword evidence="3" id="KW-1185">Reference proteome</keyword>
<dbReference type="EMBL" id="CP059693">
    <property type="protein sequence ID" value="WDE10752.1"/>
    <property type="molecule type" value="Genomic_DNA"/>
</dbReference>
<sequence>MQNRGITLSQDWTRVEIELELKSNYAEQVAFGGLLVGEGQMWFDSLELSLDGEPLEAGMMKNEYRAEKDHRFNNGSSLDALEIKNHPSENLALLGRVWGFLKYHHGEIAQGKYHWDYELIARLPAYLKLSTAQDRDKFLLNWINNLGAVPECSKCPKTQADAKLKPDLNWLDHFSLMPALKQRLISIHKNRHLGKHYYIDYIPQIGNPVFKNEESYADMPYPDAAFRLLALYRYWNIINYYFPYKYLTNTPWDKVLSQYLNEFIQAENELEYEQAVTKLIAEVNDSHAKIYYGNNAIQQKTGNFYPPVHVRFLGHQLIVTDYYGEEQEISSKLRVGDIITKINGVGIADIIANSTSLYPASNPVAQMRDLASDILRANSQYLDIEYQRNANTSQERISLYQKHQIDFSPYYPIKQGAAGYRWLEQDILYIDLKSFTQTDIQKIAGLLDKSKGVIIDIRGYPASFVPFSLGRYFISGSRPFVTFTTANMNNPGEFNFNQQPFRINNPSAPYTNKLAILVNEYSQSQSEYTAMAFQAGINTTVIGSQTAGADGNVSTIELPGGIQTAISGIGIYYPDGTETQRIGIVPDITIQPTLESIKTNTDLILETAIKFITKNP</sequence>
<dbReference type="InterPro" id="IPR029045">
    <property type="entry name" value="ClpP/crotonase-like_dom_sf"/>
</dbReference>
<gene>
    <name evidence="2" type="ORF">H3N35_21270</name>
</gene>
<feature type="domain" description="Tail specific protease" evidence="1">
    <location>
        <begin position="392"/>
        <end position="591"/>
    </location>
</feature>
<evidence type="ECO:0000313" key="3">
    <source>
        <dbReference type="Proteomes" id="UP001215231"/>
    </source>
</evidence>
<dbReference type="Pfam" id="PF03572">
    <property type="entry name" value="Peptidase_S41"/>
    <property type="match status" value="1"/>
</dbReference>
<dbReference type="Gene3D" id="3.30.750.44">
    <property type="match status" value="1"/>
</dbReference>
<dbReference type="PANTHER" id="PTHR32060">
    <property type="entry name" value="TAIL-SPECIFIC PROTEASE"/>
    <property type="match status" value="1"/>
</dbReference>
<dbReference type="CDD" id="cd07562">
    <property type="entry name" value="Peptidase_S41_TRI"/>
    <property type="match status" value="1"/>
</dbReference>
<evidence type="ECO:0000313" key="2">
    <source>
        <dbReference type="EMBL" id="WDE10752.1"/>
    </source>
</evidence>
<organism evidence="2 3">
    <name type="scientific">Thalassomonas haliotis</name>
    <dbReference type="NCBI Taxonomy" id="485448"/>
    <lineage>
        <taxon>Bacteria</taxon>
        <taxon>Pseudomonadati</taxon>
        <taxon>Pseudomonadota</taxon>
        <taxon>Gammaproteobacteria</taxon>
        <taxon>Alteromonadales</taxon>
        <taxon>Colwelliaceae</taxon>
        <taxon>Thalassomonas</taxon>
    </lineage>
</organism>
<dbReference type="Gene3D" id="3.90.226.10">
    <property type="entry name" value="2-enoyl-CoA Hydratase, Chain A, domain 1"/>
    <property type="match status" value="1"/>
</dbReference>